<dbReference type="GO" id="GO:0016603">
    <property type="term" value="F:glutaminyl-peptide cyclotransferase activity"/>
    <property type="evidence" value="ECO:0007669"/>
    <property type="project" value="InterPro"/>
</dbReference>
<dbReference type="SUPFAM" id="SSF50969">
    <property type="entry name" value="YVTN repeat-like/Quinoprotein amine dehydrogenase"/>
    <property type="match status" value="1"/>
</dbReference>
<comment type="caution">
    <text evidence="1">The sequence shown here is derived from an EMBL/GenBank/DDBJ whole genome shotgun (WGS) entry which is preliminary data.</text>
</comment>
<gene>
    <name evidence="1" type="ORF">QP433_03880</name>
</gene>
<dbReference type="RefSeq" id="WP_016647864.1">
    <property type="nucleotide sequence ID" value="NZ_JASOOE010000006.1"/>
</dbReference>
<evidence type="ECO:0000313" key="1">
    <source>
        <dbReference type="EMBL" id="MDK7187114.1"/>
    </source>
</evidence>
<dbReference type="AlphaFoldDB" id="A0AAJ1V5K5"/>
<dbReference type="InterPro" id="IPR011044">
    <property type="entry name" value="Quino_amine_DH_bsu"/>
</dbReference>
<dbReference type="PANTHER" id="PTHR31270">
    <property type="entry name" value="GLUTAMINYL-PEPTIDE CYCLOTRANSFERASE"/>
    <property type="match status" value="1"/>
</dbReference>
<dbReference type="InterPro" id="IPR007788">
    <property type="entry name" value="QCT"/>
</dbReference>
<name>A0AAJ1V5K5_9LACT</name>
<dbReference type="PANTHER" id="PTHR31270:SF1">
    <property type="entry name" value="GLUTAMINYL-PEPTIDE CYCLOTRANSFERASE"/>
    <property type="match status" value="1"/>
</dbReference>
<accession>A0AAJ1V5K5</accession>
<dbReference type="EMBL" id="JASOOE010000006">
    <property type="protein sequence ID" value="MDK7187114.1"/>
    <property type="molecule type" value="Genomic_DNA"/>
</dbReference>
<organism evidence="1 2">
    <name type="scientific">Facklamia hominis</name>
    <dbReference type="NCBI Taxonomy" id="178214"/>
    <lineage>
        <taxon>Bacteria</taxon>
        <taxon>Bacillati</taxon>
        <taxon>Bacillota</taxon>
        <taxon>Bacilli</taxon>
        <taxon>Lactobacillales</taxon>
        <taxon>Aerococcaceae</taxon>
        <taxon>Facklamia</taxon>
    </lineage>
</organism>
<dbReference type="Proteomes" id="UP001229251">
    <property type="component" value="Unassembled WGS sequence"/>
</dbReference>
<dbReference type="PROSITE" id="PS51257">
    <property type="entry name" value="PROKAR_LIPOPROTEIN"/>
    <property type="match status" value="1"/>
</dbReference>
<protein>
    <submittedName>
        <fullName evidence="1">Glutaminyl-peptide cyclotransferase</fullName>
    </submittedName>
</protein>
<proteinExistence type="predicted"/>
<reference evidence="1" key="1">
    <citation type="submission" date="2023-05" db="EMBL/GenBank/DDBJ databases">
        <title>Cataloging the Phylogenetic Diversity of Human Bladder Bacteria.</title>
        <authorList>
            <person name="Du J."/>
        </authorList>
    </citation>
    <scope>NUCLEOTIDE SEQUENCE</scope>
    <source>
        <strain evidence="1">UMB1231</strain>
    </source>
</reference>
<dbReference type="Pfam" id="PF05096">
    <property type="entry name" value="Glu_cyclase_2"/>
    <property type="match status" value="1"/>
</dbReference>
<sequence length="262" mass="29980">MQKVFSGIVLTMVSCLLFTHSVVSQGIEGKAELLEVFPLEKQIFTQGFERNEQGTLYLGSGKYGQSAIGILDLTSGEWLTQVDLPDQYFGEGLTIEGNHLWQLTWKEGKVFKWQLPDFTLLDTYSYLGQGWGVAYDADRSLFWLSDGSSQLYQQDLENFKRLGQVTVTLLGREIDQLNELEYAQGAIFANIWYDNRIIKIDPETGQVIKVYDLSSILDQLPLSDEARRQMDSLNGIAHIDQDRFYITGKYYPFVLEVRLKDE</sequence>
<evidence type="ECO:0000313" key="2">
    <source>
        <dbReference type="Proteomes" id="UP001229251"/>
    </source>
</evidence>